<dbReference type="RefSeq" id="WP_210189195.1">
    <property type="nucleotide sequence ID" value="NZ_FNTH01000001.1"/>
</dbReference>
<dbReference type="Pfam" id="PF02900">
    <property type="entry name" value="LigB"/>
    <property type="match status" value="1"/>
</dbReference>
<protein>
    <submittedName>
        <fullName evidence="2">2,3-dihydroxyphenylpropionate 1,2-dioxygenase</fullName>
    </submittedName>
</protein>
<dbReference type="EMBL" id="FNTH01000001">
    <property type="protein sequence ID" value="SED23664.1"/>
    <property type="molecule type" value="Genomic_DNA"/>
</dbReference>
<evidence type="ECO:0000313" key="2">
    <source>
        <dbReference type="EMBL" id="SED23664.1"/>
    </source>
</evidence>
<dbReference type="InterPro" id="IPR004183">
    <property type="entry name" value="Xdiol_dOase_suB"/>
</dbReference>
<organism evidence="2 3">
    <name type="scientific">Bradyrhizobium erythrophlei</name>
    <dbReference type="NCBI Taxonomy" id="1437360"/>
    <lineage>
        <taxon>Bacteria</taxon>
        <taxon>Pseudomonadati</taxon>
        <taxon>Pseudomonadota</taxon>
        <taxon>Alphaproteobacteria</taxon>
        <taxon>Hyphomicrobiales</taxon>
        <taxon>Nitrobacteraceae</taxon>
        <taxon>Bradyrhizobium</taxon>
    </lineage>
</organism>
<evidence type="ECO:0000313" key="3">
    <source>
        <dbReference type="Proteomes" id="UP000198992"/>
    </source>
</evidence>
<feature type="domain" description="Extradiol ring-cleavage dioxygenase class III enzyme subunit B" evidence="1">
    <location>
        <begin position="12"/>
        <end position="309"/>
    </location>
</feature>
<keyword evidence="2" id="KW-0223">Dioxygenase</keyword>
<reference evidence="2 3" key="1">
    <citation type="submission" date="2016-10" db="EMBL/GenBank/DDBJ databases">
        <authorList>
            <person name="de Groot N.N."/>
        </authorList>
    </citation>
    <scope>NUCLEOTIDE SEQUENCE [LARGE SCALE GENOMIC DNA]</scope>
    <source>
        <strain evidence="2 3">MT12</strain>
    </source>
</reference>
<dbReference type="SUPFAM" id="SSF53213">
    <property type="entry name" value="LigB-like"/>
    <property type="match status" value="1"/>
</dbReference>
<dbReference type="Proteomes" id="UP000198992">
    <property type="component" value="Unassembled WGS sequence"/>
</dbReference>
<dbReference type="GO" id="GO:0008198">
    <property type="term" value="F:ferrous iron binding"/>
    <property type="evidence" value="ECO:0007669"/>
    <property type="project" value="InterPro"/>
</dbReference>
<evidence type="ECO:0000259" key="1">
    <source>
        <dbReference type="Pfam" id="PF02900"/>
    </source>
</evidence>
<gene>
    <name evidence="2" type="ORF">SAMN05444164_4181</name>
</gene>
<proteinExistence type="predicted"/>
<dbReference type="GO" id="GO:0016702">
    <property type="term" value="F:oxidoreductase activity, acting on single donors with incorporation of molecular oxygen, incorporation of two atoms of oxygen"/>
    <property type="evidence" value="ECO:0007669"/>
    <property type="project" value="UniProtKB-ARBA"/>
</dbReference>
<accession>A0A1H4Z2L6</accession>
<name>A0A1H4Z2L6_9BRAD</name>
<dbReference type="Gene3D" id="3.40.830.10">
    <property type="entry name" value="LigB-like"/>
    <property type="match status" value="1"/>
</dbReference>
<sequence>MSTKANGQIVSAVGITHTPGLGDQMYRPDSTQMARILDGFSTVSRQIADARPEVVIAFVNDHFDMFTLRNMPGFAIALGSPHWGPTPQTEAWIQMKRAEIPGNPELAHDICRSLTDGGFELYRTESAEFVHNLLIPKKYLWPDLDIPVVPIFINCLAPPLPSWRRAYELGQAVRQVIDRRTERVALLASGGISHWPPITVDDETTADPLMKRVQQFQLLGWDVLRDDPTLPLDLLQREKEMADSGRSLINVEWDRDILRRLAEGDTAYLTRLDHAQVNSIGGSGAAEMLLWVALMGAMNGAKGEVVMYEPVKEWMGGVGLISYAKTLSQAS</sequence>
<dbReference type="AlphaFoldDB" id="A0A1H4Z2L6"/>
<keyword evidence="2" id="KW-0560">Oxidoreductase</keyword>